<protein>
    <recommendedName>
        <fullName evidence="1">Transposase putative helix-turn-helix domain-containing protein</fullName>
    </recommendedName>
</protein>
<keyword evidence="3" id="KW-1185">Reference proteome</keyword>
<evidence type="ECO:0000259" key="1">
    <source>
        <dbReference type="Pfam" id="PF12323"/>
    </source>
</evidence>
<comment type="caution">
    <text evidence="2">The sequence shown here is derived from an EMBL/GenBank/DDBJ whole genome shotgun (WGS) entry which is preliminary data.</text>
</comment>
<dbReference type="OrthoDB" id="7867060at2"/>
<dbReference type="Proteomes" id="UP000403266">
    <property type="component" value="Unassembled WGS sequence"/>
</dbReference>
<dbReference type="Pfam" id="PF12323">
    <property type="entry name" value="HTH_OrfB_IS605"/>
    <property type="match status" value="1"/>
</dbReference>
<reference evidence="2 3" key="1">
    <citation type="journal article" date="2019" name="Syst. Appl. Microbiol.">
        <title>Microvirga tunisiensis sp. nov., a root nodule symbiotic bacterium isolated from Lupinus micranthus and L. luteus grown in Northern Tunisia.</title>
        <authorList>
            <person name="Msaddak A."/>
            <person name="Rejili M."/>
            <person name="Duran D."/>
            <person name="Mars M."/>
            <person name="Palacios J.M."/>
            <person name="Ruiz-Argueso T."/>
            <person name="Rey L."/>
            <person name="Imperial J."/>
        </authorList>
    </citation>
    <scope>NUCLEOTIDE SEQUENCE [LARGE SCALE GENOMIC DNA]</scope>
    <source>
        <strain evidence="2 3">Lmie10</strain>
    </source>
</reference>
<dbReference type="EMBL" id="VOSK01000831">
    <property type="protein sequence ID" value="MPR31612.1"/>
    <property type="molecule type" value="Genomic_DNA"/>
</dbReference>
<sequence>MQSARWMRCCRRRWLPPDRPRHGRTCAERPFCGWRSWHGSSGPGTCGPAAAPQPGFLRVRDRMWPVPVLRHRSIWPPSYQIAPCILALKGEDTRRVHRIARLYRSTYVPLMQVHKAYRFRIYPTDEQRVLLAKVVGLCRLVYNLALEQRCLDARPPWHER</sequence>
<gene>
    <name evidence="2" type="ORF">FS320_43995</name>
</gene>
<evidence type="ECO:0000313" key="3">
    <source>
        <dbReference type="Proteomes" id="UP000403266"/>
    </source>
</evidence>
<dbReference type="InterPro" id="IPR021027">
    <property type="entry name" value="Transposase_put_HTH"/>
</dbReference>
<evidence type="ECO:0000313" key="2">
    <source>
        <dbReference type="EMBL" id="MPR31612.1"/>
    </source>
</evidence>
<name>A0A5N7MXC7_9HYPH</name>
<proteinExistence type="predicted"/>
<dbReference type="AlphaFoldDB" id="A0A5N7MXC7"/>
<accession>A0A5N7MXC7</accession>
<organism evidence="2 3">
    <name type="scientific">Microvirga tunisiensis</name>
    <dbReference type="NCBI Taxonomy" id="2108360"/>
    <lineage>
        <taxon>Bacteria</taxon>
        <taxon>Pseudomonadati</taxon>
        <taxon>Pseudomonadota</taxon>
        <taxon>Alphaproteobacteria</taxon>
        <taxon>Hyphomicrobiales</taxon>
        <taxon>Methylobacteriaceae</taxon>
        <taxon>Microvirga</taxon>
    </lineage>
</organism>
<feature type="domain" description="Transposase putative helix-turn-helix" evidence="1">
    <location>
        <begin position="111"/>
        <end position="149"/>
    </location>
</feature>